<dbReference type="Proteomes" id="UP000091979">
    <property type="component" value="Unassembled WGS sequence"/>
</dbReference>
<dbReference type="InterPro" id="IPR017896">
    <property type="entry name" value="4Fe4S_Fe-S-bd"/>
</dbReference>
<keyword evidence="1" id="KW-0479">Metal-binding</keyword>
<dbReference type="GO" id="GO:0051536">
    <property type="term" value="F:iron-sulfur cluster binding"/>
    <property type="evidence" value="ECO:0007669"/>
    <property type="project" value="UniProtKB-KW"/>
</dbReference>
<dbReference type="PROSITE" id="PS50902">
    <property type="entry name" value="FLAVODOXIN_LIKE"/>
    <property type="match status" value="1"/>
</dbReference>
<dbReference type="Gene3D" id="3.30.70.20">
    <property type="match status" value="1"/>
</dbReference>
<dbReference type="AlphaFoldDB" id="A0A1B7XC46"/>
<keyword evidence="3" id="KW-0411">Iron-sulfur</keyword>
<dbReference type="PANTHER" id="PTHR43122">
    <property type="entry name" value="FERREDOXIN SUBUNIT OF PYRUVATE:FLAVODOXIN OXIDOREDUCTASE-RELATED"/>
    <property type="match status" value="1"/>
</dbReference>
<gene>
    <name evidence="6" type="ORF">SP90_09645</name>
</gene>
<dbReference type="Pfam" id="PF13237">
    <property type="entry name" value="Fer4_10"/>
    <property type="match status" value="1"/>
</dbReference>
<evidence type="ECO:0000256" key="3">
    <source>
        <dbReference type="ARBA" id="ARBA00023014"/>
    </source>
</evidence>
<dbReference type="SUPFAM" id="SSF54862">
    <property type="entry name" value="4Fe-4S ferredoxins"/>
    <property type="match status" value="1"/>
</dbReference>
<evidence type="ECO:0000259" key="5">
    <source>
        <dbReference type="PROSITE" id="PS51379"/>
    </source>
</evidence>
<evidence type="ECO:0000313" key="6">
    <source>
        <dbReference type="EMBL" id="OBQ51471.1"/>
    </source>
</evidence>
<dbReference type="Gene3D" id="3.40.50.360">
    <property type="match status" value="1"/>
</dbReference>
<evidence type="ECO:0000259" key="4">
    <source>
        <dbReference type="PROSITE" id="PS50902"/>
    </source>
</evidence>
<organism evidence="6 7">
    <name type="scientific">Halodesulfovibrio spirochaetisodalis</name>
    <dbReference type="NCBI Taxonomy" id="1560234"/>
    <lineage>
        <taxon>Bacteria</taxon>
        <taxon>Pseudomonadati</taxon>
        <taxon>Thermodesulfobacteriota</taxon>
        <taxon>Desulfovibrionia</taxon>
        <taxon>Desulfovibrionales</taxon>
        <taxon>Desulfovibrionaceae</taxon>
        <taxon>Halodesulfovibrio</taxon>
    </lineage>
</organism>
<dbReference type="InterPro" id="IPR029039">
    <property type="entry name" value="Flavoprotein-like_sf"/>
</dbReference>
<name>A0A1B7XC46_9BACT</name>
<keyword evidence="7" id="KW-1185">Reference proteome</keyword>
<dbReference type="STRING" id="1560234.SP90_09645"/>
<evidence type="ECO:0000313" key="7">
    <source>
        <dbReference type="Proteomes" id="UP000091979"/>
    </source>
</evidence>
<comment type="caution">
    <text evidence="6">The sequence shown here is derived from an EMBL/GenBank/DDBJ whole genome shotgun (WGS) entry which is preliminary data.</text>
</comment>
<feature type="domain" description="4Fe-4S ferredoxin-type" evidence="5">
    <location>
        <begin position="216"/>
        <end position="243"/>
    </location>
</feature>
<dbReference type="NCBIfam" id="NF038196">
    <property type="entry name" value="ferrodoxin_EFR1"/>
    <property type="match status" value="1"/>
</dbReference>
<dbReference type="RefSeq" id="WP_066855084.1">
    <property type="nucleotide sequence ID" value="NZ_JXMS01000015.1"/>
</dbReference>
<dbReference type="PATRIC" id="fig|1560234.3.peg.760"/>
<feature type="domain" description="Flavodoxin-like" evidence="4">
    <location>
        <begin position="6"/>
        <end position="154"/>
    </location>
</feature>
<accession>A0A1B7XC46</accession>
<dbReference type="OrthoDB" id="9798098at2"/>
<dbReference type="GO" id="GO:0046872">
    <property type="term" value="F:metal ion binding"/>
    <property type="evidence" value="ECO:0007669"/>
    <property type="project" value="UniProtKB-KW"/>
</dbReference>
<dbReference type="EMBL" id="JXMS01000015">
    <property type="protein sequence ID" value="OBQ51471.1"/>
    <property type="molecule type" value="Genomic_DNA"/>
</dbReference>
<reference evidence="6 7" key="1">
    <citation type="submission" date="2015-01" db="EMBL/GenBank/DDBJ databases">
        <title>Desulfovibrio sp. JC271 draft genome sequence.</title>
        <authorList>
            <person name="Shivani Y."/>
            <person name="Subhash Y."/>
            <person name="Sasikala C."/>
            <person name="Ramana C.V."/>
        </authorList>
    </citation>
    <scope>NUCLEOTIDE SEQUENCE [LARGE SCALE GENOMIC DNA]</scope>
    <source>
        <strain evidence="6 7">JC271</strain>
    </source>
</reference>
<dbReference type="InterPro" id="IPR008254">
    <property type="entry name" value="Flavodoxin/NO_synth"/>
</dbReference>
<dbReference type="GO" id="GO:0010181">
    <property type="term" value="F:FMN binding"/>
    <property type="evidence" value="ECO:0007669"/>
    <property type="project" value="InterPro"/>
</dbReference>
<dbReference type="SUPFAM" id="SSF52218">
    <property type="entry name" value="Flavoproteins"/>
    <property type="match status" value="1"/>
</dbReference>
<dbReference type="PANTHER" id="PTHR43122:SF1">
    <property type="entry name" value="IRON-SULFUR-BINDING PROTEIN"/>
    <property type="match status" value="1"/>
</dbReference>
<dbReference type="PROSITE" id="PS00198">
    <property type="entry name" value="4FE4S_FER_1"/>
    <property type="match status" value="1"/>
</dbReference>
<keyword evidence="2" id="KW-0408">Iron</keyword>
<dbReference type="InterPro" id="IPR017900">
    <property type="entry name" value="4Fe4S_Fe_S_CS"/>
</dbReference>
<dbReference type="PROSITE" id="PS51379">
    <property type="entry name" value="4FE4S_FER_2"/>
    <property type="match status" value="2"/>
</dbReference>
<feature type="domain" description="4Fe-4S ferredoxin-type" evidence="5">
    <location>
        <begin position="185"/>
        <end position="215"/>
    </location>
</feature>
<evidence type="ECO:0000256" key="2">
    <source>
        <dbReference type="ARBA" id="ARBA00023004"/>
    </source>
</evidence>
<dbReference type="InterPro" id="IPR047964">
    <property type="entry name" value="EFR1-like"/>
</dbReference>
<sequence>MNVDSVTAVYFSPTGTSRKITEGIVKGIKPARSNVVDLTDAERRMMPLHVSEKDLLVVAVPVYMGRVPALVTEWLSTLTARKTPVVCVVVYGNRVYDNALLELKDTLAARGCVPVAGAAYVGEHSFSSEEIPVAHGRPDSSDLAHAEAFGRAVRDKMDAVADSSAMPELHVAGSRPYEGMTTLWDVDFIEVADSCTQCGVCAQICPLGAIDTQNSALVDIAQCITCCACIKRCPQQARSIKPSLVKDASLRLNKLFSAPKQPENFL</sequence>
<protein>
    <submittedName>
        <fullName evidence="6">Ferredoxin</fullName>
    </submittedName>
</protein>
<evidence type="ECO:0000256" key="1">
    <source>
        <dbReference type="ARBA" id="ARBA00022723"/>
    </source>
</evidence>
<proteinExistence type="predicted"/>